<name>A0ABS7X7F5_9GAMM</name>
<dbReference type="RefSeq" id="WP_205309657.1">
    <property type="nucleotide sequence ID" value="NZ_JAERPS020000002.1"/>
</dbReference>
<feature type="domain" description="JmjC" evidence="1">
    <location>
        <begin position="111"/>
        <end position="268"/>
    </location>
</feature>
<evidence type="ECO:0000313" key="3">
    <source>
        <dbReference type="Proteomes" id="UP000663814"/>
    </source>
</evidence>
<gene>
    <name evidence="2" type="ORF">I4W93_007740</name>
</gene>
<protein>
    <submittedName>
        <fullName evidence="2">Cupin-like domain-containing protein</fullName>
    </submittedName>
</protein>
<dbReference type="PROSITE" id="PS51184">
    <property type="entry name" value="JMJC"/>
    <property type="match status" value="1"/>
</dbReference>
<dbReference type="InterPro" id="IPR003347">
    <property type="entry name" value="JmjC_dom"/>
</dbReference>
<reference evidence="2 3" key="1">
    <citation type="submission" date="2020-12" db="EMBL/GenBank/DDBJ databases">
        <authorList>
            <person name="Ruan W."/>
            <person name="Khan S.A."/>
            <person name="Jeon C.O."/>
        </authorList>
    </citation>
    <scope>NUCLEOTIDE SEQUENCE [LARGE SCALE GENOMIC DNA]</scope>
    <source>
        <strain evidence="2 3">MA-13</strain>
    </source>
</reference>
<dbReference type="EMBL" id="JAERPS020000002">
    <property type="protein sequence ID" value="MBZ9611486.1"/>
    <property type="molecule type" value="Genomic_DNA"/>
</dbReference>
<evidence type="ECO:0000313" key="2">
    <source>
        <dbReference type="EMBL" id="MBZ9611486.1"/>
    </source>
</evidence>
<keyword evidence="3" id="KW-1185">Reference proteome</keyword>
<dbReference type="SUPFAM" id="SSF51197">
    <property type="entry name" value="Clavaminate synthase-like"/>
    <property type="match status" value="1"/>
</dbReference>
<dbReference type="Proteomes" id="UP000663814">
    <property type="component" value="Unassembled WGS sequence"/>
</dbReference>
<dbReference type="Gene3D" id="2.60.120.10">
    <property type="entry name" value="Jelly Rolls"/>
    <property type="match status" value="1"/>
</dbReference>
<sequence>MVAVTEWHNVDEACFQQDILPLHQPAILRQAVRHWPAVQAALQSDLALQHYFATLDNKTEVNTVLAHPDTKGRLSYNDDLTGFNFERHKAPISAVINELRKLNGKSDALHIAVQSARTDLCLPAFSQQNTMVLLPSNTCPRIWLGNRIVVPAHFDHADNLACVVAGRRRFTLFPPDQVSNLYIGPLDYTPAGAPVSMVDLAAPDFVKHPRFKQALNVALVAELEPGDVLYIPTLWWHHVESLSAVNILINYWWGGSLGDDAQPNSPFDSLLHTLLTLQQIPQHQRKHWQALFNHFAFHAEVDPVSHLPEKHSGILGTLSASREKNIREWLIKQLK</sequence>
<dbReference type="SMART" id="SM00558">
    <property type="entry name" value="JmjC"/>
    <property type="match status" value="1"/>
</dbReference>
<dbReference type="PANTHER" id="PTHR12461">
    <property type="entry name" value="HYPOXIA-INDUCIBLE FACTOR 1 ALPHA INHIBITOR-RELATED"/>
    <property type="match status" value="1"/>
</dbReference>
<accession>A0ABS7X7F5</accession>
<reference evidence="2 3" key="2">
    <citation type="submission" date="2021-08" db="EMBL/GenBank/DDBJ databases">
        <title>Rheinheimera aquimaris sp. nov., isolated from seawater of the East Sea in Korea.</title>
        <authorList>
            <person name="Kim K.H."/>
            <person name="Wenting R."/>
            <person name="Kim K.R."/>
            <person name="Jeon C.O."/>
        </authorList>
    </citation>
    <scope>NUCLEOTIDE SEQUENCE [LARGE SCALE GENOMIC DNA]</scope>
    <source>
        <strain evidence="2 3">MA-13</strain>
    </source>
</reference>
<proteinExistence type="predicted"/>
<evidence type="ECO:0000259" key="1">
    <source>
        <dbReference type="PROSITE" id="PS51184"/>
    </source>
</evidence>
<dbReference type="InterPro" id="IPR041667">
    <property type="entry name" value="Cupin_8"/>
</dbReference>
<organism evidence="2 3">
    <name type="scientific">Rheinheimera maricola</name>
    <dbReference type="NCBI Taxonomy" id="2793282"/>
    <lineage>
        <taxon>Bacteria</taxon>
        <taxon>Pseudomonadati</taxon>
        <taxon>Pseudomonadota</taxon>
        <taxon>Gammaproteobacteria</taxon>
        <taxon>Chromatiales</taxon>
        <taxon>Chromatiaceae</taxon>
        <taxon>Rheinheimera</taxon>
    </lineage>
</organism>
<dbReference type="PANTHER" id="PTHR12461:SF105">
    <property type="entry name" value="HYPOXIA-INDUCIBLE FACTOR 1-ALPHA INHIBITOR"/>
    <property type="match status" value="1"/>
</dbReference>
<dbReference type="Pfam" id="PF13621">
    <property type="entry name" value="Cupin_8"/>
    <property type="match status" value="1"/>
</dbReference>
<comment type="caution">
    <text evidence="2">The sequence shown here is derived from an EMBL/GenBank/DDBJ whole genome shotgun (WGS) entry which is preliminary data.</text>
</comment>
<dbReference type="InterPro" id="IPR014710">
    <property type="entry name" value="RmlC-like_jellyroll"/>
</dbReference>